<accession>A0A558AIA7</accession>
<feature type="transmembrane region" description="Helical" evidence="1">
    <location>
        <begin position="108"/>
        <end position="132"/>
    </location>
</feature>
<reference evidence="2 3" key="2">
    <citation type="submission" date="2019-08" db="EMBL/GenBank/DDBJ databases">
        <title>Amycolatopsis acidicola sp. nov., isolated from peat swamp forest soil.</title>
        <authorList>
            <person name="Srisuk N."/>
        </authorList>
    </citation>
    <scope>NUCLEOTIDE SEQUENCE [LARGE SCALE GENOMIC DNA]</scope>
    <source>
        <strain evidence="2 3">TBRC 6029</strain>
    </source>
</reference>
<keyword evidence="1" id="KW-0812">Transmembrane</keyword>
<feature type="transmembrane region" description="Helical" evidence="1">
    <location>
        <begin position="54"/>
        <end position="74"/>
    </location>
</feature>
<dbReference type="PANTHER" id="PTHR40078:SF1">
    <property type="entry name" value="INTEGRAL MEMBRANE PROTEIN"/>
    <property type="match status" value="1"/>
</dbReference>
<dbReference type="EMBL" id="VJWX01000547">
    <property type="protein sequence ID" value="TVT23969.1"/>
    <property type="molecule type" value="Genomic_DNA"/>
</dbReference>
<protein>
    <recommendedName>
        <fullName evidence="4">YitT family protein</fullName>
    </recommendedName>
</protein>
<dbReference type="InterPro" id="IPR038750">
    <property type="entry name" value="YczE/YyaS-like"/>
</dbReference>
<keyword evidence="3" id="KW-1185">Reference proteome</keyword>
<reference evidence="2 3" key="1">
    <citation type="submission" date="2019-07" db="EMBL/GenBank/DDBJ databases">
        <authorList>
            <person name="Duangmal K."/>
            <person name="Teo W.F.A."/>
        </authorList>
    </citation>
    <scope>NUCLEOTIDE SEQUENCE [LARGE SCALE GENOMIC DNA]</scope>
    <source>
        <strain evidence="2 3">TBRC 6029</strain>
    </source>
</reference>
<feature type="transmembrane region" description="Helical" evidence="1">
    <location>
        <begin position="81"/>
        <end position="102"/>
    </location>
</feature>
<evidence type="ECO:0000256" key="1">
    <source>
        <dbReference type="SAM" id="Phobius"/>
    </source>
</evidence>
<proteinExistence type="predicted"/>
<dbReference type="AlphaFoldDB" id="A0A558AIA7"/>
<sequence>MTAREQLRAGKKLRRLPQLVAGLLGYGVAVTLLVDSSLGASSWNVLSEGISLHTGLSFGWATNLTAVAVLFFWIPLRELPGLGTFLNVLLVGASADLSAHLVSTPDSLPGRIACYGAGLLMLTFFDAVYLGARFGSGPRDGLMTGAVRVSGKPIWMVRTAIELVVVTAGWLLGGIAGFGTVLIALVMGPLVQFFLRFTTVRLEDDQLLPGGGAVPVQ</sequence>
<name>A0A558AIA7_9PSEU</name>
<keyword evidence="1" id="KW-1133">Transmembrane helix</keyword>
<keyword evidence="1" id="KW-0472">Membrane</keyword>
<evidence type="ECO:0000313" key="2">
    <source>
        <dbReference type="EMBL" id="TVT23969.1"/>
    </source>
</evidence>
<comment type="caution">
    <text evidence="2">The sequence shown here is derived from an EMBL/GenBank/DDBJ whole genome shotgun (WGS) entry which is preliminary data.</text>
</comment>
<evidence type="ECO:0000313" key="3">
    <source>
        <dbReference type="Proteomes" id="UP000320011"/>
    </source>
</evidence>
<dbReference type="PANTHER" id="PTHR40078">
    <property type="entry name" value="INTEGRAL MEMBRANE PROTEIN-RELATED"/>
    <property type="match status" value="1"/>
</dbReference>
<evidence type="ECO:0008006" key="4">
    <source>
        <dbReference type="Google" id="ProtNLM"/>
    </source>
</evidence>
<dbReference type="Proteomes" id="UP000320011">
    <property type="component" value="Unassembled WGS sequence"/>
</dbReference>
<organism evidence="2 3">
    <name type="scientific">Amycolatopsis rhizosphaerae</name>
    <dbReference type="NCBI Taxonomy" id="2053003"/>
    <lineage>
        <taxon>Bacteria</taxon>
        <taxon>Bacillati</taxon>
        <taxon>Actinomycetota</taxon>
        <taxon>Actinomycetes</taxon>
        <taxon>Pseudonocardiales</taxon>
        <taxon>Pseudonocardiaceae</taxon>
        <taxon>Amycolatopsis</taxon>
    </lineage>
</organism>
<dbReference type="OrthoDB" id="154912at2"/>
<dbReference type="Pfam" id="PF19700">
    <property type="entry name" value="DUF6198"/>
    <property type="match status" value="1"/>
</dbReference>
<feature type="transmembrane region" description="Helical" evidence="1">
    <location>
        <begin position="16"/>
        <end position="34"/>
    </location>
</feature>
<gene>
    <name evidence="2" type="ORF">FNH05_32715</name>
</gene>